<reference evidence="3" key="1">
    <citation type="journal article" date="2013" name="Nat. Genet.">
        <title>The duck genome and transcriptome provide insight into an avian influenza virus reservoir species.</title>
        <authorList>
            <person name="Huang Y."/>
            <person name="Li Y."/>
            <person name="Burt D.W."/>
            <person name="Chen H."/>
            <person name="Zhang Y."/>
            <person name="Qian W."/>
            <person name="Kim H."/>
            <person name="Gan S."/>
            <person name="Zhao Y."/>
            <person name="Li J."/>
            <person name="Yi K."/>
            <person name="Feng H."/>
            <person name="Zhu P."/>
            <person name="Li B."/>
            <person name="Liu Q."/>
            <person name="Fairley S."/>
            <person name="Magor K.E."/>
            <person name="Du Z."/>
            <person name="Hu X."/>
            <person name="Goodman L."/>
            <person name="Tafer H."/>
            <person name="Vignal A."/>
            <person name="Lee T."/>
            <person name="Kim K.W."/>
            <person name="Sheng Z."/>
            <person name="An Y."/>
            <person name="Searle S."/>
            <person name="Herrero J."/>
            <person name="Groenen M.A."/>
            <person name="Crooijmans R.P."/>
            <person name="Faraut T."/>
            <person name="Cai Q."/>
            <person name="Webster R.G."/>
            <person name="Aldridge J.R."/>
            <person name="Warren W.C."/>
            <person name="Bartschat S."/>
            <person name="Kehr S."/>
            <person name="Marz M."/>
            <person name="Stadler P.F."/>
            <person name="Smith J."/>
            <person name="Kraus R.H."/>
            <person name="Zhao Y."/>
            <person name="Ren L."/>
            <person name="Fei J."/>
            <person name="Morisson M."/>
            <person name="Kaiser P."/>
            <person name="Griffin D.K."/>
            <person name="Rao M."/>
            <person name="Pitel F."/>
            <person name="Wang J."/>
            <person name="Li N."/>
        </authorList>
    </citation>
    <scope>NUCLEOTIDE SEQUENCE [LARGE SCALE GENOMIC DNA]</scope>
</reference>
<evidence type="ECO:0000313" key="3">
    <source>
        <dbReference type="Proteomes" id="UP000296049"/>
    </source>
</evidence>
<dbReference type="EMBL" id="KB743217">
    <property type="protein sequence ID" value="EOB00235.1"/>
    <property type="molecule type" value="Genomic_DNA"/>
</dbReference>
<feature type="region of interest" description="Disordered" evidence="1">
    <location>
        <begin position="353"/>
        <end position="372"/>
    </location>
</feature>
<name>R0LF80_ANAPL</name>
<dbReference type="Proteomes" id="UP000296049">
    <property type="component" value="Unassembled WGS sequence"/>
</dbReference>
<evidence type="ECO:0000313" key="2">
    <source>
        <dbReference type="EMBL" id="EOB00235.1"/>
    </source>
</evidence>
<dbReference type="AlphaFoldDB" id="R0LF80"/>
<keyword evidence="3" id="KW-1185">Reference proteome</keyword>
<accession>R0LF80</accession>
<organism evidence="2 3">
    <name type="scientific">Anas platyrhynchos</name>
    <name type="common">Mallard</name>
    <name type="synonym">Anas boschas</name>
    <dbReference type="NCBI Taxonomy" id="8839"/>
    <lineage>
        <taxon>Eukaryota</taxon>
        <taxon>Metazoa</taxon>
        <taxon>Chordata</taxon>
        <taxon>Craniata</taxon>
        <taxon>Vertebrata</taxon>
        <taxon>Euteleostomi</taxon>
        <taxon>Archelosauria</taxon>
        <taxon>Archosauria</taxon>
        <taxon>Dinosauria</taxon>
        <taxon>Saurischia</taxon>
        <taxon>Theropoda</taxon>
        <taxon>Coelurosauria</taxon>
        <taxon>Aves</taxon>
        <taxon>Neognathae</taxon>
        <taxon>Galloanserae</taxon>
        <taxon>Anseriformes</taxon>
        <taxon>Anatidae</taxon>
        <taxon>Anatinae</taxon>
        <taxon>Anas</taxon>
    </lineage>
</organism>
<feature type="compositionally biased region" description="Polar residues" evidence="1">
    <location>
        <begin position="353"/>
        <end position="369"/>
    </location>
</feature>
<evidence type="ECO:0000256" key="1">
    <source>
        <dbReference type="SAM" id="MobiDB-lite"/>
    </source>
</evidence>
<proteinExistence type="predicted"/>
<protein>
    <submittedName>
        <fullName evidence="2">Uncharacterized protein</fullName>
    </submittedName>
</protein>
<sequence>MTSTCVMLAVLGIIPAFCLWASELTARVLAVLMTGIWAPVQTHSQEKRQLDLNFKAKSKTTKSKMEALRPIPDMGRELLSVELFHCSGSQTDTKYQGCYRGLCNPIYNAILRVVPTENSCSQGQARLPSFLNHAALVLGCVQTPTEKQECPQHSNVQLLTSCTLEGFLSRGTGSHFGILIYRVLRFETSCTRGMRKDLKHCKQNQSTDEAQQPLIVAHEAIQPAKASEGSQQALEISRTEEFIQLRNNQLLQFTRCTGKENNQDEVSLTPFYISANVRRASVPCVTNPRDRGVYTEGGLRVSVSVEVRAPYLRAHPCVPASHLAPHPGWSCLWPLGSTLLQQHPVPRGDTVLATSRPDSLRNSAFSPSPGNDLRNRAGWAKALSAAGFGVEPLAR</sequence>
<gene>
    <name evidence="2" type="ORF">Anapl_05825</name>
</gene>